<evidence type="ECO:0000256" key="3">
    <source>
        <dbReference type="ARBA" id="ARBA00022884"/>
    </source>
</evidence>
<evidence type="ECO:0000256" key="1">
    <source>
        <dbReference type="ARBA" id="ARBA00022490"/>
    </source>
</evidence>
<evidence type="ECO:0000256" key="5">
    <source>
        <dbReference type="HAMAP-Rule" id="MF_00167"/>
    </source>
</evidence>
<dbReference type="NCBIfam" id="TIGR00202">
    <property type="entry name" value="csrA"/>
    <property type="match status" value="1"/>
</dbReference>
<dbReference type="GO" id="GO:0045948">
    <property type="term" value="P:positive regulation of translational initiation"/>
    <property type="evidence" value="ECO:0007669"/>
    <property type="project" value="UniProtKB-UniRule"/>
</dbReference>
<keyword evidence="3 5" id="KW-0694">RNA-binding</keyword>
<dbReference type="GO" id="GO:0006109">
    <property type="term" value="P:regulation of carbohydrate metabolic process"/>
    <property type="evidence" value="ECO:0007669"/>
    <property type="project" value="UniProtKB-UniRule"/>
</dbReference>
<evidence type="ECO:0000256" key="4">
    <source>
        <dbReference type="ARBA" id="ARBA00023159"/>
    </source>
</evidence>
<protein>
    <recommendedName>
        <fullName evidence="5">Translational regulator CsrA</fullName>
    </recommendedName>
    <alternativeName>
        <fullName evidence="5">Carbon storage regulator</fullName>
    </alternativeName>
</protein>
<gene>
    <name evidence="5" type="primary">csrA</name>
    <name evidence="6" type="ORF">BKG92_05930</name>
</gene>
<organism evidence="6 7">
    <name type="scientific">Rodentibacter ratti</name>
    <dbReference type="NCBI Taxonomy" id="1906745"/>
    <lineage>
        <taxon>Bacteria</taxon>
        <taxon>Pseudomonadati</taxon>
        <taxon>Pseudomonadota</taxon>
        <taxon>Gammaproteobacteria</taxon>
        <taxon>Pasteurellales</taxon>
        <taxon>Pasteurellaceae</taxon>
        <taxon>Rodentibacter</taxon>
    </lineage>
</organism>
<reference evidence="6 7" key="1">
    <citation type="submission" date="2016-10" db="EMBL/GenBank/DDBJ databases">
        <title>Rodentibacter gen. nov. and new species.</title>
        <authorList>
            <person name="Christensen H."/>
        </authorList>
    </citation>
    <scope>NUCLEOTIDE SEQUENCE [LARGE SCALE GENOMIC DNA]</scope>
    <source>
        <strain evidence="6 7">Ac81</strain>
    </source>
</reference>
<dbReference type="InterPro" id="IPR003751">
    <property type="entry name" value="CsrA"/>
</dbReference>
<dbReference type="AlphaFoldDB" id="A0A1V3KYJ6"/>
<dbReference type="RefSeq" id="WP_077496477.1">
    <property type="nucleotide sequence ID" value="NZ_MLAG01000025.1"/>
</dbReference>
<dbReference type="GO" id="GO:0045947">
    <property type="term" value="P:negative regulation of translational initiation"/>
    <property type="evidence" value="ECO:0007669"/>
    <property type="project" value="UniProtKB-UniRule"/>
</dbReference>
<keyword evidence="2 5" id="KW-0810">Translation regulation</keyword>
<dbReference type="HAMAP" id="MF_00167">
    <property type="entry name" value="CsrA"/>
    <property type="match status" value="1"/>
</dbReference>
<keyword evidence="4 5" id="KW-0010">Activator</keyword>
<comment type="subcellular location">
    <subcellularLocation>
        <location evidence="5">Cytoplasm</location>
    </subcellularLocation>
</comment>
<dbReference type="NCBIfam" id="NF002469">
    <property type="entry name" value="PRK01712.1"/>
    <property type="match status" value="1"/>
</dbReference>
<dbReference type="FunFam" id="2.60.40.4380:FF:000001">
    <property type="entry name" value="Translational regulator CsrA"/>
    <property type="match status" value="1"/>
</dbReference>
<dbReference type="Proteomes" id="UP000188573">
    <property type="component" value="Unassembled WGS sequence"/>
</dbReference>
<dbReference type="Pfam" id="PF02599">
    <property type="entry name" value="CsrA"/>
    <property type="match status" value="1"/>
</dbReference>
<dbReference type="PANTHER" id="PTHR34984:SF1">
    <property type="entry name" value="CARBON STORAGE REGULATOR"/>
    <property type="match status" value="1"/>
</dbReference>
<keyword evidence="7" id="KW-1185">Reference proteome</keyword>
<dbReference type="SUPFAM" id="SSF117130">
    <property type="entry name" value="CsrA-like"/>
    <property type="match status" value="1"/>
</dbReference>
<proteinExistence type="inferred from homology"/>
<keyword evidence="1 5" id="KW-0963">Cytoplasm</keyword>
<dbReference type="GO" id="GO:0006402">
    <property type="term" value="P:mRNA catabolic process"/>
    <property type="evidence" value="ECO:0007669"/>
    <property type="project" value="InterPro"/>
</dbReference>
<dbReference type="PANTHER" id="PTHR34984">
    <property type="entry name" value="CARBON STORAGE REGULATOR"/>
    <property type="match status" value="1"/>
</dbReference>
<dbReference type="Gene3D" id="2.60.40.4380">
    <property type="entry name" value="Translational regulator CsrA"/>
    <property type="match status" value="1"/>
</dbReference>
<comment type="function">
    <text evidence="5">A key translational regulator that binds mRNA to regulate translation initiation and/or mRNA stability. Mediates global changes in gene expression, shifting from rapid growth to stress survival by linking envelope stress, the stringent response and the catabolite repression systems. Usually binds in the 5'-UTR; binding at or near the Shine-Dalgarno sequence prevents ribosome-binding, repressing translation, binding elsewhere in the 5'-UTR can activate translation and/or stabilize the mRNA. Its function is antagonized by small RNA(s).</text>
</comment>
<evidence type="ECO:0000256" key="2">
    <source>
        <dbReference type="ARBA" id="ARBA00022845"/>
    </source>
</evidence>
<dbReference type="GO" id="GO:0005829">
    <property type="term" value="C:cytosol"/>
    <property type="evidence" value="ECO:0007669"/>
    <property type="project" value="TreeGrafter"/>
</dbReference>
<evidence type="ECO:0000313" key="7">
    <source>
        <dbReference type="Proteomes" id="UP000188573"/>
    </source>
</evidence>
<accession>A0A1V3KYJ6</accession>
<comment type="caution">
    <text evidence="6">The sequence shown here is derived from an EMBL/GenBank/DDBJ whole genome shotgun (WGS) entry which is preliminary data.</text>
</comment>
<dbReference type="EMBL" id="MLAG01000025">
    <property type="protein sequence ID" value="OOF82731.1"/>
    <property type="molecule type" value="Genomic_DNA"/>
</dbReference>
<sequence>MLILTRKVGESVLIGDDISITVLSVRGNQVKLGVQAPKEISVHREEIYQQIKKQQDESSNDLS</sequence>
<comment type="similarity">
    <text evidence="5">Belongs to the CsrA/RsmA family.</text>
</comment>
<keyword evidence="5" id="KW-0678">Repressor</keyword>
<comment type="subunit">
    <text evidence="5">Homodimer; the beta-strands of each monomer intercalate to form a hydrophobic core, while the alpha-helices form wings that extend away from the core.</text>
</comment>
<dbReference type="GO" id="GO:0048027">
    <property type="term" value="F:mRNA 5'-UTR binding"/>
    <property type="evidence" value="ECO:0007669"/>
    <property type="project" value="UniProtKB-UniRule"/>
</dbReference>
<name>A0A1V3KYJ6_9PAST</name>
<dbReference type="InterPro" id="IPR036107">
    <property type="entry name" value="CsrA_sf"/>
</dbReference>
<evidence type="ECO:0000313" key="6">
    <source>
        <dbReference type="EMBL" id="OOF82731.1"/>
    </source>
</evidence>